<reference evidence="2" key="1">
    <citation type="submission" date="2016-02" db="EMBL/GenBank/DDBJ databases">
        <authorList>
            <person name="Wen L."/>
            <person name="He K."/>
            <person name="Yang H."/>
        </authorList>
    </citation>
    <scope>NUCLEOTIDE SEQUENCE</scope>
    <source>
        <strain evidence="2">AKPRH122047</strain>
    </source>
</reference>
<proteinExistence type="predicted"/>
<sequence length="291" mass="34569">MNNTDKLNKKVSVYISTHNRLERLKRAIQSVLNQEYSNLELLVCDDASNDGTKEYMEELCSKDNRVKYFRNDVNKGACATRNLGIRHATGFFITGLDDDDEFTFDRIKLFVENWDDRYSFLSCNFYDCYKIKHKKIHYKKNLKPIILTYKDILFKNLASNQVFTLTERLRSINGFDVNVKRLQDWDTWLRLSAKYGEFMVLPYATYLMHHDHLPGEQRVSKAYPFSRALHELKMRNNQLYDKEEQSFVDYLVALESNNGQIVESIKWALKRKEPKYIAKYLIQYVNKNTNK</sequence>
<evidence type="ECO:0000259" key="1">
    <source>
        <dbReference type="Pfam" id="PF00535"/>
    </source>
</evidence>
<feature type="domain" description="Glycosyltransferase 2-like" evidence="1">
    <location>
        <begin position="12"/>
        <end position="142"/>
    </location>
</feature>
<dbReference type="EMBL" id="LT174593">
    <property type="protein sequence ID" value="CZQ25197.1"/>
    <property type="molecule type" value="Genomic_DNA"/>
</dbReference>
<dbReference type="SUPFAM" id="SSF53448">
    <property type="entry name" value="Nucleotide-diphospho-sugar transferases"/>
    <property type="match status" value="1"/>
</dbReference>
<name>A0A193SF76_KLEPN</name>
<gene>
    <name evidence="2" type="primary">kfoC_1</name>
</gene>
<organism evidence="2">
    <name type="scientific">Klebsiella pneumoniae</name>
    <dbReference type="NCBI Taxonomy" id="573"/>
    <lineage>
        <taxon>Bacteria</taxon>
        <taxon>Pseudomonadati</taxon>
        <taxon>Pseudomonadota</taxon>
        <taxon>Gammaproteobacteria</taxon>
        <taxon>Enterobacterales</taxon>
        <taxon>Enterobacteriaceae</taxon>
        <taxon>Klebsiella/Raoultella group</taxon>
        <taxon>Klebsiella</taxon>
        <taxon>Klebsiella pneumoniae complex</taxon>
    </lineage>
</organism>
<reference evidence="2" key="2">
    <citation type="submission" date="2016-06" db="EMBL/GenBank/DDBJ databases">
        <title>Towards a vaccine: An investigation of Klebsiella pneumoniae surface antigens.</title>
        <authorList>
            <person name="Follador R."/>
            <person name="Heinz E."/>
            <person name="Wyres K.L."/>
            <person name="Ellington M.J."/>
            <person name="Kowarik M."/>
            <person name="Holt K.E."/>
            <person name="Thomson N.R."/>
        </authorList>
    </citation>
    <scope>NUCLEOTIDE SEQUENCE</scope>
    <source>
        <strain evidence="2">AKPRH122047</strain>
    </source>
</reference>
<dbReference type="AlphaFoldDB" id="A0A193SF76"/>
<protein>
    <submittedName>
        <fullName evidence="2">FGlycosyl transferase family 2</fullName>
    </submittedName>
</protein>
<dbReference type="InterPro" id="IPR029044">
    <property type="entry name" value="Nucleotide-diphossugar_trans"/>
</dbReference>
<dbReference type="CDD" id="cd00761">
    <property type="entry name" value="Glyco_tranf_GTA_type"/>
    <property type="match status" value="1"/>
</dbReference>
<dbReference type="InterPro" id="IPR050834">
    <property type="entry name" value="Glycosyltransf_2"/>
</dbReference>
<accession>A0A193SF76</accession>
<dbReference type="InterPro" id="IPR001173">
    <property type="entry name" value="Glyco_trans_2-like"/>
</dbReference>
<dbReference type="RefSeq" id="WP_004175236.1">
    <property type="nucleotide sequence ID" value="NZ_CAYAIX010000002.1"/>
</dbReference>
<dbReference type="PANTHER" id="PTHR43685:SF2">
    <property type="entry name" value="GLYCOSYLTRANSFERASE 2-LIKE DOMAIN-CONTAINING PROTEIN"/>
    <property type="match status" value="1"/>
</dbReference>
<dbReference type="PANTHER" id="PTHR43685">
    <property type="entry name" value="GLYCOSYLTRANSFERASE"/>
    <property type="match status" value="1"/>
</dbReference>
<evidence type="ECO:0000313" key="2">
    <source>
        <dbReference type="EMBL" id="CZQ25197.1"/>
    </source>
</evidence>
<dbReference type="GO" id="GO:0016740">
    <property type="term" value="F:transferase activity"/>
    <property type="evidence" value="ECO:0007669"/>
    <property type="project" value="UniProtKB-KW"/>
</dbReference>
<dbReference type="Gene3D" id="3.90.550.10">
    <property type="entry name" value="Spore Coat Polysaccharide Biosynthesis Protein SpsA, Chain A"/>
    <property type="match status" value="1"/>
</dbReference>
<dbReference type="Pfam" id="PF00535">
    <property type="entry name" value="Glycos_transf_2"/>
    <property type="match status" value="1"/>
</dbReference>
<keyword evidence="2" id="KW-0808">Transferase</keyword>